<evidence type="ECO:0000256" key="1">
    <source>
        <dbReference type="ARBA" id="ARBA00004141"/>
    </source>
</evidence>
<gene>
    <name evidence="7" type="ORF">B7P43_G04483</name>
</gene>
<keyword evidence="8" id="KW-1185">Reference proteome</keyword>
<dbReference type="Pfam" id="PF00664">
    <property type="entry name" value="ABC_membrane"/>
    <property type="match status" value="1"/>
</dbReference>
<evidence type="ECO:0000256" key="5">
    <source>
        <dbReference type="SAM" id="Phobius"/>
    </source>
</evidence>
<feature type="transmembrane region" description="Helical" evidence="5">
    <location>
        <begin position="144"/>
        <end position="172"/>
    </location>
</feature>
<feature type="transmembrane region" description="Helical" evidence="5">
    <location>
        <begin position="72"/>
        <end position="95"/>
    </location>
</feature>
<accession>A0A2J7QW09</accession>
<protein>
    <recommendedName>
        <fullName evidence="6">ABC transmembrane type-1 domain-containing protein</fullName>
    </recommendedName>
</protein>
<evidence type="ECO:0000256" key="3">
    <source>
        <dbReference type="ARBA" id="ARBA00022989"/>
    </source>
</evidence>
<evidence type="ECO:0000259" key="6">
    <source>
        <dbReference type="PROSITE" id="PS50929"/>
    </source>
</evidence>
<dbReference type="Proteomes" id="UP000235965">
    <property type="component" value="Unassembled WGS sequence"/>
</dbReference>
<dbReference type="Gene3D" id="1.20.1560.10">
    <property type="entry name" value="ABC transporter type 1, transmembrane domain"/>
    <property type="match status" value="1"/>
</dbReference>
<comment type="caution">
    <text evidence="7">The sequence shown here is derived from an EMBL/GenBank/DDBJ whole genome shotgun (WGS) entry which is preliminary data.</text>
</comment>
<dbReference type="STRING" id="105785.A0A2J7QW09"/>
<keyword evidence="3 5" id="KW-1133">Transmembrane helix</keyword>
<feature type="transmembrane region" description="Helical" evidence="5">
    <location>
        <begin position="333"/>
        <end position="354"/>
    </location>
</feature>
<dbReference type="InterPro" id="IPR036640">
    <property type="entry name" value="ABC1_TM_sf"/>
</dbReference>
<dbReference type="OrthoDB" id="6500128at2759"/>
<evidence type="ECO:0000313" key="8">
    <source>
        <dbReference type="Proteomes" id="UP000235965"/>
    </source>
</evidence>
<dbReference type="SUPFAM" id="SSF90123">
    <property type="entry name" value="ABC transporter transmembrane region"/>
    <property type="match status" value="1"/>
</dbReference>
<dbReference type="PANTHER" id="PTHR24222">
    <property type="entry name" value="ABC TRANSPORTER B FAMILY"/>
    <property type="match status" value="1"/>
</dbReference>
<keyword evidence="4 5" id="KW-0472">Membrane</keyword>
<dbReference type="PANTHER" id="PTHR24222:SF76">
    <property type="entry name" value="MYCOBACTIN IMPORT ATP-BINDING_PERMEASE PROTEIN IRTB"/>
    <property type="match status" value="1"/>
</dbReference>
<dbReference type="InterPro" id="IPR039421">
    <property type="entry name" value="Type_1_exporter"/>
</dbReference>
<evidence type="ECO:0000256" key="4">
    <source>
        <dbReference type="ARBA" id="ARBA00023136"/>
    </source>
</evidence>
<proteinExistence type="predicted"/>
<dbReference type="AlphaFoldDB" id="A0A2J7QW09"/>
<dbReference type="PROSITE" id="PS50929">
    <property type="entry name" value="ABC_TM1F"/>
    <property type="match status" value="1"/>
</dbReference>
<dbReference type="InterPro" id="IPR011527">
    <property type="entry name" value="ABC1_TM_dom"/>
</dbReference>
<dbReference type="GO" id="GO:0140359">
    <property type="term" value="F:ABC-type transporter activity"/>
    <property type="evidence" value="ECO:0007669"/>
    <property type="project" value="InterPro"/>
</dbReference>
<feature type="domain" description="ABC transmembrane type-1" evidence="6">
    <location>
        <begin position="75"/>
        <end position="369"/>
    </location>
</feature>
<dbReference type="GO" id="GO:0005886">
    <property type="term" value="C:plasma membrane"/>
    <property type="evidence" value="ECO:0007669"/>
    <property type="project" value="TreeGrafter"/>
</dbReference>
<sequence>MHEGKNGIISEHFMTNSDDEGIYEKFNDRKASLQLESVPLNETTKPKPPESPQFQPVAFYKLFRYATCLERFLVLAGLLLGIATGCGVPIVIILYGEFTTLLVDRASENITSTPTSVLQIFGGGTVLVNGSHEERSQALLEDSAAFGIGATTVGLIQFVLGVLSISLLNYAAQQQIGRVRWMFLQAVLRQDMSWYDTNKTANFASRITEDLDKLQDGIGEKMGIFVYLLTNFIISVIISFIHGWKLTLVVLCCAPVEIFAQAIVAKVQSSLTAQELDSYGDAGAVVEEVLSSLRTVVAFGGENKEVARYTENLRPATATGIKRGMFSGLGAGLMWFIIYCSYAIAFWYGVTLILESRENGDFEYTPGSLWSALWSNEYGPDNTTSGSILTCKRISSSHLCSAGSCT</sequence>
<comment type="subcellular location">
    <subcellularLocation>
        <location evidence="1">Membrane</location>
        <topology evidence="1">Multi-pass membrane protein</topology>
    </subcellularLocation>
</comment>
<name>A0A2J7QW09_9NEOP</name>
<evidence type="ECO:0000313" key="7">
    <source>
        <dbReference type="EMBL" id="PNF32773.1"/>
    </source>
</evidence>
<reference evidence="7 8" key="1">
    <citation type="submission" date="2017-12" db="EMBL/GenBank/DDBJ databases">
        <title>Hemimetabolous genomes reveal molecular basis of termite eusociality.</title>
        <authorList>
            <person name="Harrison M.C."/>
            <person name="Jongepier E."/>
            <person name="Robertson H.M."/>
            <person name="Arning N."/>
            <person name="Bitard-Feildel T."/>
            <person name="Chao H."/>
            <person name="Childers C.P."/>
            <person name="Dinh H."/>
            <person name="Doddapaneni H."/>
            <person name="Dugan S."/>
            <person name="Gowin J."/>
            <person name="Greiner C."/>
            <person name="Han Y."/>
            <person name="Hu H."/>
            <person name="Hughes D.S.T."/>
            <person name="Huylmans A.-K."/>
            <person name="Kemena C."/>
            <person name="Kremer L.P.M."/>
            <person name="Lee S.L."/>
            <person name="Lopez-Ezquerra A."/>
            <person name="Mallet L."/>
            <person name="Monroy-Kuhn J.M."/>
            <person name="Moser A."/>
            <person name="Murali S.C."/>
            <person name="Muzny D.M."/>
            <person name="Otani S."/>
            <person name="Piulachs M.-D."/>
            <person name="Poelchau M."/>
            <person name="Qu J."/>
            <person name="Schaub F."/>
            <person name="Wada-Katsumata A."/>
            <person name="Worley K.C."/>
            <person name="Xie Q."/>
            <person name="Ylla G."/>
            <person name="Poulsen M."/>
            <person name="Gibbs R.A."/>
            <person name="Schal C."/>
            <person name="Richards S."/>
            <person name="Belles X."/>
            <person name="Korb J."/>
            <person name="Bornberg-Bauer E."/>
        </authorList>
    </citation>
    <scope>NUCLEOTIDE SEQUENCE [LARGE SCALE GENOMIC DNA]</scope>
    <source>
        <tissue evidence="7">Whole body</tissue>
    </source>
</reference>
<dbReference type="GO" id="GO:0005524">
    <property type="term" value="F:ATP binding"/>
    <property type="evidence" value="ECO:0007669"/>
    <property type="project" value="InterPro"/>
</dbReference>
<dbReference type="EMBL" id="NEVH01009768">
    <property type="protein sequence ID" value="PNF32773.1"/>
    <property type="molecule type" value="Genomic_DNA"/>
</dbReference>
<feature type="transmembrane region" description="Helical" evidence="5">
    <location>
        <begin position="222"/>
        <end position="241"/>
    </location>
</feature>
<dbReference type="InParanoid" id="A0A2J7QW09"/>
<dbReference type="CDD" id="cd18577">
    <property type="entry name" value="ABC_6TM_Pgp_ABCB1_D1_like"/>
    <property type="match status" value="1"/>
</dbReference>
<evidence type="ECO:0000256" key="2">
    <source>
        <dbReference type="ARBA" id="ARBA00022692"/>
    </source>
</evidence>
<organism evidence="7 8">
    <name type="scientific">Cryptotermes secundus</name>
    <dbReference type="NCBI Taxonomy" id="105785"/>
    <lineage>
        <taxon>Eukaryota</taxon>
        <taxon>Metazoa</taxon>
        <taxon>Ecdysozoa</taxon>
        <taxon>Arthropoda</taxon>
        <taxon>Hexapoda</taxon>
        <taxon>Insecta</taxon>
        <taxon>Pterygota</taxon>
        <taxon>Neoptera</taxon>
        <taxon>Polyneoptera</taxon>
        <taxon>Dictyoptera</taxon>
        <taxon>Blattodea</taxon>
        <taxon>Blattoidea</taxon>
        <taxon>Termitoidae</taxon>
        <taxon>Kalotermitidae</taxon>
        <taxon>Cryptotermitinae</taxon>
        <taxon>Cryptotermes</taxon>
    </lineage>
</organism>
<keyword evidence="2 5" id="KW-0812">Transmembrane</keyword>